<evidence type="ECO:0000313" key="1">
    <source>
        <dbReference type="EMBL" id="PON76326.1"/>
    </source>
</evidence>
<dbReference type="InParanoid" id="A0A2P5DSR7"/>
<organism evidence="1 2">
    <name type="scientific">Trema orientale</name>
    <name type="common">Charcoal tree</name>
    <name type="synonym">Celtis orientalis</name>
    <dbReference type="NCBI Taxonomy" id="63057"/>
    <lineage>
        <taxon>Eukaryota</taxon>
        <taxon>Viridiplantae</taxon>
        <taxon>Streptophyta</taxon>
        <taxon>Embryophyta</taxon>
        <taxon>Tracheophyta</taxon>
        <taxon>Spermatophyta</taxon>
        <taxon>Magnoliopsida</taxon>
        <taxon>eudicotyledons</taxon>
        <taxon>Gunneridae</taxon>
        <taxon>Pentapetalae</taxon>
        <taxon>rosids</taxon>
        <taxon>fabids</taxon>
        <taxon>Rosales</taxon>
        <taxon>Cannabaceae</taxon>
        <taxon>Trema</taxon>
    </lineage>
</organism>
<dbReference type="Proteomes" id="UP000237000">
    <property type="component" value="Unassembled WGS sequence"/>
</dbReference>
<keyword evidence="2" id="KW-1185">Reference proteome</keyword>
<comment type="caution">
    <text evidence="1">The sequence shown here is derived from an EMBL/GenBank/DDBJ whole genome shotgun (WGS) entry which is preliminary data.</text>
</comment>
<evidence type="ECO:0000313" key="2">
    <source>
        <dbReference type="Proteomes" id="UP000237000"/>
    </source>
</evidence>
<reference evidence="2" key="1">
    <citation type="submission" date="2016-06" db="EMBL/GenBank/DDBJ databases">
        <title>Parallel loss of symbiosis genes in relatives of nitrogen-fixing non-legume Parasponia.</title>
        <authorList>
            <person name="Van Velzen R."/>
            <person name="Holmer R."/>
            <person name="Bu F."/>
            <person name="Rutten L."/>
            <person name="Van Zeijl A."/>
            <person name="Liu W."/>
            <person name="Santuari L."/>
            <person name="Cao Q."/>
            <person name="Sharma T."/>
            <person name="Shen D."/>
            <person name="Roswanjaya Y."/>
            <person name="Wardhani T."/>
            <person name="Kalhor M.S."/>
            <person name="Jansen J."/>
            <person name="Van den Hoogen J."/>
            <person name="Gungor B."/>
            <person name="Hartog M."/>
            <person name="Hontelez J."/>
            <person name="Verver J."/>
            <person name="Yang W.-C."/>
            <person name="Schijlen E."/>
            <person name="Repin R."/>
            <person name="Schilthuizen M."/>
            <person name="Schranz E."/>
            <person name="Heidstra R."/>
            <person name="Miyata K."/>
            <person name="Fedorova E."/>
            <person name="Kohlen W."/>
            <person name="Bisseling T."/>
            <person name="Smit S."/>
            <person name="Geurts R."/>
        </authorList>
    </citation>
    <scope>NUCLEOTIDE SEQUENCE [LARGE SCALE GENOMIC DNA]</scope>
    <source>
        <strain evidence="2">cv. RG33-2</strain>
    </source>
</reference>
<name>A0A2P5DSR7_TREOI</name>
<dbReference type="OrthoDB" id="1750920at2759"/>
<accession>A0A2P5DSR7</accession>
<proteinExistence type="predicted"/>
<dbReference type="EMBL" id="JXTC01000251">
    <property type="protein sequence ID" value="PON76326.1"/>
    <property type="molecule type" value="Genomic_DNA"/>
</dbReference>
<sequence length="86" mass="10343">MRLPNLVDRADSEVVRWTSFYEYTFKLGIRFPLPKLIRDVLIYFELALGQLMPNGWRLLMCLIQMRLVAVKTEEFNMVMKQLEFQK</sequence>
<gene>
    <name evidence="1" type="ORF">TorRG33x02_242660</name>
</gene>
<dbReference type="AlphaFoldDB" id="A0A2P5DSR7"/>
<protein>
    <submittedName>
        <fullName evidence="1">Uncharacterized protein</fullName>
    </submittedName>
</protein>